<dbReference type="InterPro" id="IPR052005">
    <property type="entry name" value="CDF_SLC30A"/>
</dbReference>
<keyword evidence="6" id="KW-0333">Golgi apparatus</keyword>
<evidence type="ECO:0000256" key="8">
    <source>
        <dbReference type="ARBA" id="ARBA00023136"/>
    </source>
</evidence>
<evidence type="ECO:0000256" key="1">
    <source>
        <dbReference type="ARBA" id="ARBA00004166"/>
    </source>
</evidence>
<gene>
    <name evidence="14" type="ORF">LARSCL_LOCUS6513</name>
</gene>
<comment type="caution">
    <text evidence="14">The sequence shown here is derived from an EMBL/GenBank/DDBJ whole genome shotgun (WGS) entry which is preliminary data.</text>
</comment>
<evidence type="ECO:0000256" key="9">
    <source>
        <dbReference type="ARBA" id="ARBA00038600"/>
    </source>
</evidence>
<evidence type="ECO:0000256" key="2">
    <source>
        <dbReference type="ARBA" id="ARBA00022448"/>
    </source>
</evidence>
<accession>A0AAV1ZLT5</accession>
<evidence type="ECO:0000256" key="12">
    <source>
        <dbReference type="SAM" id="Phobius"/>
    </source>
</evidence>
<keyword evidence="7" id="KW-0406">Ion transport</keyword>
<evidence type="ECO:0000256" key="4">
    <source>
        <dbReference type="ARBA" id="ARBA00022833"/>
    </source>
</evidence>
<organism evidence="14 15">
    <name type="scientific">Larinioides sclopetarius</name>
    <dbReference type="NCBI Taxonomy" id="280406"/>
    <lineage>
        <taxon>Eukaryota</taxon>
        <taxon>Metazoa</taxon>
        <taxon>Ecdysozoa</taxon>
        <taxon>Arthropoda</taxon>
        <taxon>Chelicerata</taxon>
        <taxon>Arachnida</taxon>
        <taxon>Araneae</taxon>
        <taxon>Araneomorphae</taxon>
        <taxon>Entelegynae</taxon>
        <taxon>Araneoidea</taxon>
        <taxon>Araneidae</taxon>
        <taxon>Larinioides</taxon>
    </lineage>
</organism>
<keyword evidence="2" id="KW-0813">Transport</keyword>
<dbReference type="Proteomes" id="UP001497382">
    <property type="component" value="Unassembled WGS sequence"/>
</dbReference>
<evidence type="ECO:0000256" key="3">
    <source>
        <dbReference type="ARBA" id="ARBA00022692"/>
    </source>
</evidence>
<dbReference type="PANTHER" id="PTHR46531">
    <property type="entry name" value="ZINC TRANSPORTER 6"/>
    <property type="match status" value="1"/>
</dbReference>
<evidence type="ECO:0000313" key="15">
    <source>
        <dbReference type="Proteomes" id="UP001497382"/>
    </source>
</evidence>
<dbReference type="GO" id="GO:0016020">
    <property type="term" value="C:membrane"/>
    <property type="evidence" value="ECO:0007669"/>
    <property type="project" value="InterPro"/>
</dbReference>
<feature type="transmembrane region" description="Helical" evidence="12">
    <location>
        <begin position="145"/>
        <end position="165"/>
    </location>
</feature>
<evidence type="ECO:0000256" key="10">
    <source>
        <dbReference type="ARBA" id="ARBA00045455"/>
    </source>
</evidence>
<evidence type="ECO:0000259" key="13">
    <source>
        <dbReference type="Pfam" id="PF01545"/>
    </source>
</evidence>
<dbReference type="SUPFAM" id="SSF161111">
    <property type="entry name" value="Cation efflux protein transmembrane domain-like"/>
    <property type="match status" value="1"/>
</dbReference>
<comment type="function">
    <text evidence="10">Has probably no intrinsic transporter activity but together with SLC30A5 forms a functional zinc ion:proton antiporter heterodimer, mediating zinc entry into the lumen of organelles along the secretory pathway. As part of that zinc ion:proton antiporter, contributes to zinc ion homeostasis within the early secretory pathway and regulates the activation and folding of enzymes like alkaline phosphatases and enzymes involved in phosphatidylinositol glycan anchor biosynthesis.</text>
</comment>
<keyword evidence="3 12" id="KW-0812">Transmembrane</keyword>
<feature type="transmembrane region" description="Helical" evidence="12">
    <location>
        <begin position="243"/>
        <end position="260"/>
    </location>
</feature>
<dbReference type="AlphaFoldDB" id="A0AAV1ZLT5"/>
<comment type="subcellular location">
    <subcellularLocation>
        <location evidence="1">Golgi apparatus</location>
        <location evidence="1">trans-Golgi network membrane</location>
        <topology evidence="1">Multi-pass membrane protein</topology>
    </subcellularLocation>
</comment>
<dbReference type="PANTHER" id="PTHR46531:SF1">
    <property type="entry name" value="ZINC TRANSPORTER 6"/>
    <property type="match status" value="1"/>
</dbReference>
<reference evidence="14 15" key="1">
    <citation type="submission" date="2024-04" db="EMBL/GenBank/DDBJ databases">
        <authorList>
            <person name="Rising A."/>
            <person name="Reimegard J."/>
            <person name="Sonavane S."/>
            <person name="Akerstrom W."/>
            <person name="Nylinder S."/>
            <person name="Hedman E."/>
            <person name="Kallberg Y."/>
        </authorList>
    </citation>
    <scope>NUCLEOTIDE SEQUENCE [LARGE SCALE GENOMIC DNA]</scope>
</reference>
<keyword evidence="8 12" id="KW-0472">Membrane</keyword>
<evidence type="ECO:0000256" key="5">
    <source>
        <dbReference type="ARBA" id="ARBA00022989"/>
    </source>
</evidence>
<dbReference type="InterPro" id="IPR058533">
    <property type="entry name" value="Cation_efflux_TM"/>
</dbReference>
<protein>
    <recommendedName>
        <fullName evidence="13">Cation efflux protein transmembrane domain-containing protein</fullName>
    </recommendedName>
</protein>
<feature type="transmembrane region" description="Helical" evidence="12">
    <location>
        <begin position="77"/>
        <end position="96"/>
    </location>
</feature>
<feature type="domain" description="Cation efflux protein transmembrane" evidence="13">
    <location>
        <begin position="53"/>
        <end position="269"/>
    </location>
</feature>
<dbReference type="Pfam" id="PF01545">
    <property type="entry name" value="Cation_efflux"/>
    <property type="match status" value="1"/>
</dbReference>
<keyword evidence="15" id="KW-1185">Reference proteome</keyword>
<evidence type="ECO:0000256" key="7">
    <source>
        <dbReference type="ARBA" id="ARBA00023065"/>
    </source>
</evidence>
<evidence type="ECO:0000256" key="6">
    <source>
        <dbReference type="ARBA" id="ARBA00023034"/>
    </source>
</evidence>
<proteinExistence type="predicted"/>
<feature type="transmembrane region" description="Helical" evidence="12">
    <location>
        <begin position="116"/>
        <end position="133"/>
    </location>
</feature>
<dbReference type="GO" id="GO:0008324">
    <property type="term" value="F:monoatomic cation transmembrane transporter activity"/>
    <property type="evidence" value="ECO:0007669"/>
    <property type="project" value="InterPro"/>
</dbReference>
<dbReference type="GO" id="GO:0006829">
    <property type="term" value="P:zinc ion transport"/>
    <property type="evidence" value="ECO:0007669"/>
    <property type="project" value="TreeGrafter"/>
</dbReference>
<dbReference type="EMBL" id="CAXIEN010000062">
    <property type="protein sequence ID" value="CAL1272664.1"/>
    <property type="molecule type" value="Genomic_DNA"/>
</dbReference>
<sequence>MEDLRLRSNPVKSFSVGGKILGKHSFPVFSSLLRELKPVYKDSRFQRIVWLGLVNFLSLLLLLSWCNATESMGLLSYTYLIFFDTLCLCICALSIWVEQKKPNAHYTFGYERLEVLAVFVSTTFILVNSIFIIRKSIWRWIQQAHTHTGLLIPGIILAFLCHMLITYCMKNKGLNLVICASDSSWLQNRMSFFNQSLSHVVPGVTTNSWPRFNPFSLLGCAAGGILVLTTFLIDIFNYHSADAIAGIFISFLICLTMYPLSAYSGKILLQVGSIHVRIRRDANEQIVLSHLLNKLSSMVTDITIQIFKDDWTWSSGTRQILGDHFLKFPTGSESYSLPTTATTSVPNVEKEVFVNPSLSYKNSYASAYTTASTKTHDSKKTPGSYATVPLPPSLSSSYSPKSPVQEYSIDMNSETNLVQTHASYDNSHQSARQVPYSLQSVSSTNKYNRELTINPLFTSKSDYVKYKS</sequence>
<comment type="subunit">
    <text evidence="9">Heterodimer with SLC30A5; form a functional zinc ion transmembrane transporter.</text>
</comment>
<feature type="region of interest" description="Disordered" evidence="11">
    <location>
        <begin position="371"/>
        <end position="404"/>
    </location>
</feature>
<name>A0AAV1ZLT5_9ARAC</name>
<evidence type="ECO:0000313" key="14">
    <source>
        <dbReference type="EMBL" id="CAL1272664.1"/>
    </source>
</evidence>
<feature type="compositionally biased region" description="Low complexity" evidence="11">
    <location>
        <begin position="393"/>
        <end position="403"/>
    </location>
</feature>
<feature type="transmembrane region" description="Helical" evidence="12">
    <location>
        <begin position="215"/>
        <end position="236"/>
    </location>
</feature>
<keyword evidence="4" id="KW-0862">Zinc</keyword>
<dbReference type="Gene3D" id="1.20.1510.10">
    <property type="entry name" value="Cation efflux protein transmembrane domain"/>
    <property type="match status" value="1"/>
</dbReference>
<dbReference type="InterPro" id="IPR027469">
    <property type="entry name" value="Cation_efflux_TMD_sf"/>
</dbReference>
<dbReference type="GO" id="GO:0005794">
    <property type="term" value="C:Golgi apparatus"/>
    <property type="evidence" value="ECO:0007669"/>
    <property type="project" value="UniProtKB-SubCell"/>
</dbReference>
<feature type="transmembrane region" description="Helical" evidence="12">
    <location>
        <begin position="48"/>
        <end position="65"/>
    </location>
</feature>
<evidence type="ECO:0000256" key="11">
    <source>
        <dbReference type="SAM" id="MobiDB-lite"/>
    </source>
</evidence>
<keyword evidence="5 12" id="KW-1133">Transmembrane helix</keyword>